<feature type="non-terminal residue" evidence="1">
    <location>
        <position position="1"/>
    </location>
</feature>
<comment type="caution">
    <text evidence="1">The sequence shown here is derived from an EMBL/GenBank/DDBJ whole genome shotgun (WGS) entry which is preliminary data.</text>
</comment>
<name>A0A7J6DMG4_CANSA</name>
<organism evidence="1 2">
    <name type="scientific">Cannabis sativa</name>
    <name type="common">Hemp</name>
    <name type="synonym">Marijuana</name>
    <dbReference type="NCBI Taxonomy" id="3483"/>
    <lineage>
        <taxon>Eukaryota</taxon>
        <taxon>Viridiplantae</taxon>
        <taxon>Streptophyta</taxon>
        <taxon>Embryophyta</taxon>
        <taxon>Tracheophyta</taxon>
        <taxon>Spermatophyta</taxon>
        <taxon>Magnoliopsida</taxon>
        <taxon>eudicotyledons</taxon>
        <taxon>Gunneridae</taxon>
        <taxon>Pentapetalae</taxon>
        <taxon>rosids</taxon>
        <taxon>fabids</taxon>
        <taxon>Rosales</taxon>
        <taxon>Cannabaceae</taxon>
        <taxon>Cannabis</taxon>
    </lineage>
</organism>
<dbReference type="AlphaFoldDB" id="A0A7J6DMG4"/>
<proteinExistence type="predicted"/>
<protein>
    <submittedName>
        <fullName evidence="1">Uncharacterized protein</fullName>
    </submittedName>
</protein>
<sequence>YVTSEHSYIYKYQKYLQDEEPNDHKIGKLCEYALKKPLRILKARDRGTNVDIMDYF</sequence>
<dbReference type="Proteomes" id="UP000583929">
    <property type="component" value="Unassembled WGS sequence"/>
</dbReference>
<gene>
    <name evidence="1" type="ORF">G4B88_030015</name>
</gene>
<dbReference type="EMBL" id="JAATIQ010000872">
    <property type="protein sequence ID" value="KAF4347000.1"/>
    <property type="molecule type" value="Genomic_DNA"/>
</dbReference>
<evidence type="ECO:0000313" key="1">
    <source>
        <dbReference type="EMBL" id="KAF4347000.1"/>
    </source>
</evidence>
<evidence type="ECO:0000313" key="2">
    <source>
        <dbReference type="Proteomes" id="UP000583929"/>
    </source>
</evidence>
<reference evidence="1 2" key="1">
    <citation type="journal article" date="2020" name="bioRxiv">
        <title>Sequence and annotation of 42 cannabis genomes reveals extensive copy number variation in cannabinoid synthesis and pathogen resistance genes.</title>
        <authorList>
            <person name="Mckernan K.J."/>
            <person name="Helbert Y."/>
            <person name="Kane L.T."/>
            <person name="Ebling H."/>
            <person name="Zhang L."/>
            <person name="Liu B."/>
            <person name="Eaton Z."/>
            <person name="Mclaughlin S."/>
            <person name="Kingan S."/>
            <person name="Baybayan P."/>
            <person name="Concepcion G."/>
            <person name="Jordan M."/>
            <person name="Riva A."/>
            <person name="Barbazuk W."/>
            <person name="Harkins T."/>
        </authorList>
    </citation>
    <scope>NUCLEOTIDE SEQUENCE [LARGE SCALE GENOMIC DNA]</scope>
    <source>
        <strain evidence="2">cv. Jamaican Lion 4</strain>
        <tissue evidence="1">Leaf</tissue>
    </source>
</reference>
<keyword evidence="2" id="KW-1185">Reference proteome</keyword>
<accession>A0A7J6DMG4</accession>